<dbReference type="OrthoDB" id="446202at2759"/>
<reference evidence="2 3" key="1">
    <citation type="submission" date="2020-04" db="EMBL/GenBank/DDBJ databases">
        <title>Perkinsus chesapeaki whole genome sequence.</title>
        <authorList>
            <person name="Bogema D.R."/>
        </authorList>
    </citation>
    <scope>NUCLEOTIDE SEQUENCE [LARGE SCALE GENOMIC DNA]</scope>
    <source>
        <strain evidence="2">ATCC PRA-425</strain>
    </source>
</reference>
<accession>A0A7J6MSV9</accession>
<evidence type="ECO:0000313" key="3">
    <source>
        <dbReference type="Proteomes" id="UP000591131"/>
    </source>
</evidence>
<comment type="caution">
    <text evidence="2">The sequence shown here is derived from an EMBL/GenBank/DDBJ whole genome shotgun (WGS) entry which is preliminary data.</text>
</comment>
<feature type="chain" id="PRO_5029750903" evidence="1">
    <location>
        <begin position="18"/>
        <end position="693"/>
    </location>
</feature>
<dbReference type="AlphaFoldDB" id="A0A7J6MSV9"/>
<keyword evidence="3" id="KW-1185">Reference proteome</keyword>
<keyword evidence="1" id="KW-0732">Signal</keyword>
<dbReference type="Proteomes" id="UP000591131">
    <property type="component" value="Unassembled WGS sequence"/>
</dbReference>
<proteinExistence type="predicted"/>
<sequence length="693" mass="75532">MLFLLGMLLTMLGNVGGCNDPSPMPESGLYSGQNGKYSFRWNVQHFPGDLLKGRAYIAATRLDIPEPKEFTASAVAYWRGPPKGYTMDFNRSDVGLVELCKNLEMNPNDWWGFKHGSDWIEAFGVKLQRRRSRIALGTDPVEKILRRYASDPAGDILETLCKACVEQTSPDNGPVTGSDRKALFDDLWATLADAVSATMAETALSSLDAAIVLKCFAYCNRVPPKPLLLKLLRRVVGRGSKRLSEFGPLYTLQCIAKLPEVDEEVGQIAGNIVGFGRRRLENMSVSVLGQTFAAASHLAGIPNLPRCLKMRPFIDALSEELAGRCHWEGGPGMTEAELMGLVHALGRLAQSTRGKGLLIALEPWVGKALYSLTLPDLVAVAHAYTRGGQVGEAGKVTVNILCACARELRRIPTEAWDGKSLTICINSYAMGRVAHERLLSKLIEEVLPARVGTFNGMQIALVAHGLTRLKQPVPASVWLRAQSVVESVKDWQQITLILQSYGKNQANVVDPEAMGAALGRRIRSLMRTQRPTIETLPVLVYALWKSDVQVEAECWEAVGLACADVFSDEKSAKWRLSEAANMMSALSSVARPEDVGWIHAFTGGVIDMLWKHPEAATGDDLVKIGSACGRLGRTDALVVLEKAVRTSARSVSELGYIPKGRLAGAMVTLGCSSQDVLQLLSETTPPRRIWAKG</sequence>
<dbReference type="EMBL" id="JAAPAO010000064">
    <property type="protein sequence ID" value="KAF4674397.1"/>
    <property type="molecule type" value="Genomic_DNA"/>
</dbReference>
<evidence type="ECO:0000256" key="1">
    <source>
        <dbReference type="SAM" id="SignalP"/>
    </source>
</evidence>
<gene>
    <name evidence="2" type="ORF">FOL47_009306</name>
</gene>
<feature type="signal peptide" evidence="1">
    <location>
        <begin position="1"/>
        <end position="17"/>
    </location>
</feature>
<evidence type="ECO:0000313" key="2">
    <source>
        <dbReference type="EMBL" id="KAF4674397.1"/>
    </source>
</evidence>
<protein>
    <submittedName>
        <fullName evidence="2">Uncharacterized protein</fullName>
    </submittedName>
</protein>
<name>A0A7J6MSV9_PERCH</name>
<organism evidence="2 3">
    <name type="scientific">Perkinsus chesapeaki</name>
    <name type="common">Clam parasite</name>
    <name type="synonym">Perkinsus andrewsi</name>
    <dbReference type="NCBI Taxonomy" id="330153"/>
    <lineage>
        <taxon>Eukaryota</taxon>
        <taxon>Sar</taxon>
        <taxon>Alveolata</taxon>
        <taxon>Perkinsozoa</taxon>
        <taxon>Perkinsea</taxon>
        <taxon>Perkinsida</taxon>
        <taxon>Perkinsidae</taxon>
        <taxon>Perkinsus</taxon>
    </lineage>
</organism>